<dbReference type="Gene3D" id="2.40.50.140">
    <property type="entry name" value="Nucleic acid-binding proteins"/>
    <property type="match status" value="1"/>
</dbReference>
<dbReference type="NCBIfam" id="TIGR00457">
    <property type="entry name" value="asnS"/>
    <property type="match status" value="1"/>
</dbReference>
<dbReference type="FunFam" id="3.30.930.10:FF:000016">
    <property type="entry name" value="Asparagine--tRNA ligase"/>
    <property type="match status" value="1"/>
</dbReference>
<dbReference type="Pfam" id="PF01336">
    <property type="entry name" value="tRNA_anti-codon"/>
    <property type="match status" value="1"/>
</dbReference>
<evidence type="ECO:0000256" key="3">
    <source>
        <dbReference type="ARBA" id="ARBA00022598"/>
    </source>
</evidence>
<dbReference type="Pfam" id="PF00152">
    <property type="entry name" value="tRNA-synt_2"/>
    <property type="match status" value="1"/>
</dbReference>
<dbReference type="AlphaFoldDB" id="A0A381Q9Z7"/>
<protein>
    <recommendedName>
        <fullName evidence="2">asparagine--tRNA ligase</fullName>
        <ecNumber evidence="2">6.1.1.22</ecNumber>
    </recommendedName>
</protein>
<dbReference type="Gene3D" id="3.30.930.10">
    <property type="entry name" value="Bira Bifunctional Protein, Domain 2"/>
    <property type="match status" value="1"/>
</dbReference>
<evidence type="ECO:0000256" key="4">
    <source>
        <dbReference type="ARBA" id="ARBA00022741"/>
    </source>
</evidence>
<dbReference type="GO" id="GO:0006421">
    <property type="term" value="P:asparaginyl-tRNA aminoacylation"/>
    <property type="evidence" value="ECO:0007669"/>
    <property type="project" value="InterPro"/>
</dbReference>
<dbReference type="SUPFAM" id="SSF50249">
    <property type="entry name" value="Nucleic acid-binding proteins"/>
    <property type="match status" value="1"/>
</dbReference>
<dbReference type="CDD" id="cd00776">
    <property type="entry name" value="AsxRS_core"/>
    <property type="match status" value="1"/>
</dbReference>
<dbReference type="InterPro" id="IPR004365">
    <property type="entry name" value="NA-bd_OB_tRNA"/>
</dbReference>
<name>A0A381Q9Z7_9ZZZZ</name>
<dbReference type="GO" id="GO:0003676">
    <property type="term" value="F:nucleic acid binding"/>
    <property type="evidence" value="ECO:0007669"/>
    <property type="project" value="InterPro"/>
</dbReference>
<keyword evidence="3" id="KW-0436">Ligase</keyword>
<dbReference type="InterPro" id="IPR006195">
    <property type="entry name" value="aa-tRNA-synth_II"/>
</dbReference>
<accession>A0A381Q9Z7</accession>
<dbReference type="NCBIfam" id="NF003037">
    <property type="entry name" value="PRK03932.1"/>
    <property type="match status" value="1"/>
</dbReference>
<dbReference type="EMBL" id="UINC01001266">
    <property type="protein sequence ID" value="SUZ76126.1"/>
    <property type="molecule type" value="Genomic_DNA"/>
</dbReference>
<dbReference type="InterPro" id="IPR004364">
    <property type="entry name" value="Aa-tRNA-synt_II"/>
</dbReference>
<dbReference type="InterPro" id="IPR045864">
    <property type="entry name" value="aa-tRNA-synth_II/BPL/LPL"/>
</dbReference>
<evidence type="ECO:0000256" key="1">
    <source>
        <dbReference type="ARBA" id="ARBA00008226"/>
    </source>
</evidence>
<evidence type="ECO:0000259" key="8">
    <source>
        <dbReference type="PROSITE" id="PS50862"/>
    </source>
</evidence>
<reference evidence="9" key="1">
    <citation type="submission" date="2018-05" db="EMBL/GenBank/DDBJ databases">
        <authorList>
            <person name="Lanie J.A."/>
            <person name="Ng W.-L."/>
            <person name="Kazmierczak K.M."/>
            <person name="Andrzejewski T.M."/>
            <person name="Davidsen T.M."/>
            <person name="Wayne K.J."/>
            <person name="Tettelin H."/>
            <person name="Glass J.I."/>
            <person name="Rusch D."/>
            <person name="Podicherti R."/>
            <person name="Tsui H.-C.T."/>
            <person name="Winkler M.E."/>
        </authorList>
    </citation>
    <scope>NUCLEOTIDE SEQUENCE</scope>
</reference>
<dbReference type="CDD" id="cd04318">
    <property type="entry name" value="EcAsnRS_like_N"/>
    <property type="match status" value="1"/>
</dbReference>
<sequence length="458" mass="52081">MYRHSIKAVLDDDIGLNTRVQINGWVRSRRTSKSGFSFLSIHDGSCFNSLQVVADQSLLNYEVITEIATGTALCVTGEVVHSRGQEQDRELRAERVEIIGAIEDPESYPIAKKRHSFEYLRSMAHLRPRTNTFGAIARVRNAVAQAVHDYFATNGFVWINTPIITATDCEGAGELFRVSTLDLANGNAENYDQDFFGQETFLTVSGQLNVEPYCLSLSKVYTFGPTFRAENSNTSRHLAEFWMIEPEIAFADLHANADLAEDFLKTIFLQVLERVPEDMRFFAERIDGNAIERLEKVISSVFERMEYGDAIKILEQSDEAFEHPVRWGLDLQSEHERFLTEKHVGGPVVVMNYPKQIKAFYMRSNDDDKTVAAMDVLVPGVGEIIGGSQREERLDKLDERMDAAMKEELWWYRDLRRYGSVPHAGFGLGLERLVLYITGMENIRDVIPYPRVPHSATF</sequence>
<gene>
    <name evidence="9" type="ORF">METZ01_LOCUS28980</name>
</gene>
<evidence type="ECO:0000256" key="5">
    <source>
        <dbReference type="ARBA" id="ARBA00022840"/>
    </source>
</evidence>
<dbReference type="PANTHER" id="PTHR22594">
    <property type="entry name" value="ASPARTYL/LYSYL-TRNA SYNTHETASE"/>
    <property type="match status" value="1"/>
</dbReference>
<dbReference type="PRINTS" id="PR01042">
    <property type="entry name" value="TRNASYNTHASP"/>
</dbReference>
<keyword evidence="6" id="KW-0648">Protein biosynthesis</keyword>
<dbReference type="SUPFAM" id="SSF55681">
    <property type="entry name" value="Class II aaRS and biotin synthetases"/>
    <property type="match status" value="1"/>
</dbReference>
<evidence type="ECO:0000313" key="9">
    <source>
        <dbReference type="EMBL" id="SUZ76126.1"/>
    </source>
</evidence>
<dbReference type="GO" id="GO:0005524">
    <property type="term" value="F:ATP binding"/>
    <property type="evidence" value="ECO:0007669"/>
    <property type="project" value="UniProtKB-KW"/>
</dbReference>
<keyword evidence="5" id="KW-0067">ATP-binding</keyword>
<comment type="similarity">
    <text evidence="1">Belongs to the class-II aminoacyl-tRNA synthetase family.</text>
</comment>
<proteinExistence type="inferred from homology"/>
<dbReference type="InterPro" id="IPR012340">
    <property type="entry name" value="NA-bd_OB-fold"/>
</dbReference>
<dbReference type="InterPro" id="IPR002312">
    <property type="entry name" value="Asp/Asn-tRNA-synth_IIb"/>
</dbReference>
<organism evidence="9">
    <name type="scientific">marine metagenome</name>
    <dbReference type="NCBI Taxonomy" id="408172"/>
    <lineage>
        <taxon>unclassified sequences</taxon>
        <taxon>metagenomes</taxon>
        <taxon>ecological metagenomes</taxon>
    </lineage>
</organism>
<dbReference type="InterPro" id="IPR004522">
    <property type="entry name" value="Asn-tRNA-ligase"/>
</dbReference>
<evidence type="ECO:0000256" key="6">
    <source>
        <dbReference type="ARBA" id="ARBA00022917"/>
    </source>
</evidence>
<feature type="domain" description="Aminoacyl-transfer RNA synthetases class-II family profile" evidence="8">
    <location>
        <begin position="138"/>
        <end position="448"/>
    </location>
</feature>
<dbReference type="PANTHER" id="PTHR22594:SF34">
    <property type="entry name" value="ASPARAGINE--TRNA LIGASE, MITOCHONDRIAL-RELATED"/>
    <property type="match status" value="1"/>
</dbReference>
<dbReference type="PROSITE" id="PS50862">
    <property type="entry name" value="AA_TRNA_LIGASE_II"/>
    <property type="match status" value="1"/>
</dbReference>
<dbReference type="EC" id="6.1.1.22" evidence="2"/>
<keyword evidence="4" id="KW-0547">Nucleotide-binding</keyword>
<evidence type="ECO:0000256" key="7">
    <source>
        <dbReference type="ARBA" id="ARBA00023146"/>
    </source>
</evidence>
<keyword evidence="7" id="KW-0030">Aminoacyl-tRNA synthetase</keyword>
<dbReference type="HAMAP" id="MF_00534">
    <property type="entry name" value="Asn_tRNA_synth"/>
    <property type="match status" value="1"/>
</dbReference>
<evidence type="ECO:0000256" key="2">
    <source>
        <dbReference type="ARBA" id="ARBA00012816"/>
    </source>
</evidence>
<dbReference type="GO" id="GO:0004816">
    <property type="term" value="F:asparagine-tRNA ligase activity"/>
    <property type="evidence" value="ECO:0007669"/>
    <property type="project" value="UniProtKB-EC"/>
</dbReference>